<gene>
    <name evidence="3" type="ORF">RDB_LOCUS6954</name>
</gene>
<feature type="region of interest" description="Disordered" evidence="2">
    <location>
        <begin position="114"/>
        <end position="133"/>
    </location>
</feature>
<keyword evidence="1" id="KW-0175">Coiled coil</keyword>
<accession>A0A8H3A977</accession>
<dbReference type="AlphaFoldDB" id="A0A8H3A977"/>
<evidence type="ECO:0000313" key="3">
    <source>
        <dbReference type="EMBL" id="CAE6400695.1"/>
    </source>
</evidence>
<feature type="region of interest" description="Disordered" evidence="2">
    <location>
        <begin position="1"/>
        <end position="25"/>
    </location>
</feature>
<comment type="caution">
    <text evidence="3">The sequence shown here is derived from an EMBL/GenBank/DDBJ whole genome shotgun (WGS) entry which is preliminary data.</text>
</comment>
<reference evidence="3" key="1">
    <citation type="submission" date="2021-01" db="EMBL/GenBank/DDBJ databases">
        <authorList>
            <person name="Kaushik A."/>
        </authorList>
    </citation>
    <scope>NUCLEOTIDE SEQUENCE</scope>
    <source>
        <strain evidence="3">AG3-T5</strain>
    </source>
</reference>
<dbReference type="Proteomes" id="UP000663841">
    <property type="component" value="Unassembled WGS sequence"/>
</dbReference>
<evidence type="ECO:0000313" key="4">
    <source>
        <dbReference type="Proteomes" id="UP000663841"/>
    </source>
</evidence>
<sequence>MLSADEPTSWSSANEPRFPSNSTQGVAEQVIARTAYDLKLLMDMISDIHTALDQVKPQDLENSAHRSAYEEYANELEALAARIRGLLRHPGPHFPLSQTSTHRPTLTQHDIRTTPLSPFLERQYRKGPRSNFH</sequence>
<feature type="coiled-coil region" evidence="1">
    <location>
        <begin position="62"/>
        <end position="89"/>
    </location>
</feature>
<protein>
    <submittedName>
        <fullName evidence="3">Uncharacterized protein</fullName>
    </submittedName>
</protein>
<name>A0A8H3A977_9AGAM</name>
<organism evidence="3 4">
    <name type="scientific">Rhizoctonia solani</name>
    <dbReference type="NCBI Taxonomy" id="456999"/>
    <lineage>
        <taxon>Eukaryota</taxon>
        <taxon>Fungi</taxon>
        <taxon>Dikarya</taxon>
        <taxon>Basidiomycota</taxon>
        <taxon>Agaricomycotina</taxon>
        <taxon>Agaricomycetes</taxon>
        <taxon>Cantharellales</taxon>
        <taxon>Ceratobasidiaceae</taxon>
        <taxon>Rhizoctonia</taxon>
    </lineage>
</organism>
<evidence type="ECO:0000256" key="1">
    <source>
        <dbReference type="SAM" id="Coils"/>
    </source>
</evidence>
<dbReference type="EMBL" id="CAJMWW010000017">
    <property type="protein sequence ID" value="CAE6400695.1"/>
    <property type="molecule type" value="Genomic_DNA"/>
</dbReference>
<proteinExistence type="predicted"/>
<evidence type="ECO:0000256" key="2">
    <source>
        <dbReference type="SAM" id="MobiDB-lite"/>
    </source>
</evidence>